<feature type="domain" description="Solute-binding protein family 3/N-terminal" evidence="6">
    <location>
        <begin position="50"/>
        <end position="266"/>
    </location>
</feature>
<dbReference type="InterPro" id="IPR001638">
    <property type="entry name" value="Solute-binding_3/MltF_N"/>
</dbReference>
<comment type="subcellular location">
    <subcellularLocation>
        <location evidence="1">Cell envelope</location>
    </subcellularLocation>
</comment>
<comment type="similarity">
    <text evidence="2 4">Belongs to the bacterial solute-binding protein 3 family.</text>
</comment>
<evidence type="ECO:0000256" key="3">
    <source>
        <dbReference type="ARBA" id="ARBA00022729"/>
    </source>
</evidence>
<evidence type="ECO:0000313" key="8">
    <source>
        <dbReference type="Proteomes" id="UP001597391"/>
    </source>
</evidence>
<evidence type="ECO:0000256" key="4">
    <source>
        <dbReference type="RuleBase" id="RU003744"/>
    </source>
</evidence>
<evidence type="ECO:0000259" key="6">
    <source>
        <dbReference type="SMART" id="SM00062"/>
    </source>
</evidence>
<name>A0ABW5XF32_9MICO</name>
<proteinExistence type="inferred from homology"/>
<comment type="caution">
    <text evidence="7">The sequence shown here is derived from an EMBL/GenBank/DDBJ whole genome shotgun (WGS) entry which is preliminary data.</text>
</comment>
<evidence type="ECO:0000256" key="2">
    <source>
        <dbReference type="ARBA" id="ARBA00010333"/>
    </source>
</evidence>
<evidence type="ECO:0000256" key="1">
    <source>
        <dbReference type="ARBA" id="ARBA00004196"/>
    </source>
</evidence>
<dbReference type="Gene3D" id="3.40.190.10">
    <property type="entry name" value="Periplasmic binding protein-like II"/>
    <property type="match status" value="2"/>
</dbReference>
<dbReference type="SUPFAM" id="SSF53850">
    <property type="entry name" value="Periplasmic binding protein-like II"/>
    <property type="match status" value="1"/>
</dbReference>
<dbReference type="PROSITE" id="PS01039">
    <property type="entry name" value="SBP_BACTERIAL_3"/>
    <property type="match status" value="1"/>
</dbReference>
<reference evidence="8" key="1">
    <citation type="journal article" date="2019" name="Int. J. Syst. Evol. Microbiol.">
        <title>The Global Catalogue of Microorganisms (GCM) 10K type strain sequencing project: providing services to taxonomists for standard genome sequencing and annotation.</title>
        <authorList>
            <consortium name="The Broad Institute Genomics Platform"/>
            <consortium name="The Broad Institute Genome Sequencing Center for Infectious Disease"/>
            <person name="Wu L."/>
            <person name="Ma J."/>
        </authorList>
    </citation>
    <scope>NUCLEOTIDE SEQUENCE [LARGE SCALE GENOMIC DNA]</scope>
    <source>
        <strain evidence="8">KCTC 33576</strain>
    </source>
</reference>
<dbReference type="RefSeq" id="WP_377467005.1">
    <property type="nucleotide sequence ID" value="NZ_JBHUOP010000004.1"/>
</dbReference>
<evidence type="ECO:0000313" key="7">
    <source>
        <dbReference type="EMBL" id="MFD2841086.1"/>
    </source>
</evidence>
<dbReference type="SMART" id="SM00062">
    <property type="entry name" value="PBPb"/>
    <property type="match status" value="1"/>
</dbReference>
<sequence length="268" mass="28018">MFASKKTTVVAATIAGLLALSACSQDSNETANPTGENTTGPQLELVTDGVLTVCSNAPFKPFEYEGEDGNLTGIDIDLTKLAAEELGLEFQAIQYDFDAMSSGAAFEAGSCDVLATGMTITAERQAKFDFSDPYYDANQGVLVADGLTISSLDELAGKTIAVQAETTGKTVAEEAGLDVAEFPEVGSVVQSVATKQYDAAVADLGVLQAYLADGLSIAYTENTNEQYGFGVKKGNTAIVEALNTTIKNAKDSGEYDEIITKHVGAEDN</sequence>
<dbReference type="InterPro" id="IPR018313">
    <property type="entry name" value="SBP_3_CS"/>
</dbReference>
<gene>
    <name evidence="7" type="ORF">ACFSYH_10995</name>
</gene>
<feature type="signal peptide" evidence="5">
    <location>
        <begin position="1"/>
        <end position="24"/>
    </location>
</feature>
<feature type="chain" id="PRO_5047070214" evidence="5">
    <location>
        <begin position="25"/>
        <end position="268"/>
    </location>
</feature>
<accession>A0ABW5XF32</accession>
<evidence type="ECO:0000256" key="5">
    <source>
        <dbReference type="SAM" id="SignalP"/>
    </source>
</evidence>
<dbReference type="PANTHER" id="PTHR35936:SF17">
    <property type="entry name" value="ARGININE-BINDING EXTRACELLULAR PROTEIN ARTP"/>
    <property type="match status" value="1"/>
</dbReference>
<protein>
    <submittedName>
        <fullName evidence="7">Transporter substrate-binding domain-containing protein</fullName>
    </submittedName>
</protein>
<organism evidence="7 8">
    <name type="scientific">Populibacterium corticicola</name>
    <dbReference type="NCBI Taxonomy" id="1812826"/>
    <lineage>
        <taxon>Bacteria</taxon>
        <taxon>Bacillati</taxon>
        <taxon>Actinomycetota</taxon>
        <taxon>Actinomycetes</taxon>
        <taxon>Micrococcales</taxon>
        <taxon>Jonesiaceae</taxon>
        <taxon>Populibacterium</taxon>
    </lineage>
</organism>
<dbReference type="Pfam" id="PF00497">
    <property type="entry name" value="SBP_bac_3"/>
    <property type="match status" value="1"/>
</dbReference>
<keyword evidence="3 5" id="KW-0732">Signal</keyword>
<dbReference type="Proteomes" id="UP001597391">
    <property type="component" value="Unassembled WGS sequence"/>
</dbReference>
<dbReference type="EMBL" id="JBHUOP010000004">
    <property type="protein sequence ID" value="MFD2841086.1"/>
    <property type="molecule type" value="Genomic_DNA"/>
</dbReference>
<dbReference type="PANTHER" id="PTHR35936">
    <property type="entry name" value="MEMBRANE-BOUND LYTIC MUREIN TRANSGLYCOSYLASE F"/>
    <property type="match status" value="1"/>
</dbReference>
<dbReference type="PROSITE" id="PS51257">
    <property type="entry name" value="PROKAR_LIPOPROTEIN"/>
    <property type="match status" value="1"/>
</dbReference>
<keyword evidence="8" id="KW-1185">Reference proteome</keyword>